<gene>
    <name evidence="1" type="ORF">HDA30_001659</name>
</gene>
<dbReference type="Proteomes" id="UP000540191">
    <property type="component" value="Unassembled WGS sequence"/>
</dbReference>
<name>A0A7W7GQ64_9MICC</name>
<evidence type="ECO:0000313" key="1">
    <source>
        <dbReference type="EMBL" id="MBB4736151.1"/>
    </source>
</evidence>
<evidence type="ECO:0000313" key="2">
    <source>
        <dbReference type="Proteomes" id="UP000540191"/>
    </source>
</evidence>
<comment type="caution">
    <text evidence="1">The sequence shown here is derived from an EMBL/GenBank/DDBJ whole genome shotgun (WGS) entry which is preliminary data.</text>
</comment>
<reference evidence="1 2" key="1">
    <citation type="submission" date="2020-08" db="EMBL/GenBank/DDBJ databases">
        <title>Sequencing the genomes of 1000 actinobacteria strains.</title>
        <authorList>
            <person name="Klenk H.-P."/>
        </authorList>
    </citation>
    <scope>NUCLEOTIDE SEQUENCE [LARGE SCALE GENOMIC DNA]</scope>
    <source>
        <strain evidence="1 2">DSM 23974</strain>
    </source>
</reference>
<protein>
    <submittedName>
        <fullName evidence="1">Uncharacterized protein</fullName>
    </submittedName>
</protein>
<dbReference type="EMBL" id="JACHNA010000001">
    <property type="protein sequence ID" value="MBB4736151.1"/>
    <property type="molecule type" value="Genomic_DNA"/>
</dbReference>
<organism evidence="1 2">
    <name type="scientific">Micrococcus cohnii</name>
    <dbReference type="NCBI Taxonomy" id="993416"/>
    <lineage>
        <taxon>Bacteria</taxon>
        <taxon>Bacillati</taxon>
        <taxon>Actinomycetota</taxon>
        <taxon>Actinomycetes</taxon>
        <taxon>Micrococcales</taxon>
        <taxon>Micrococcaceae</taxon>
        <taxon>Micrococcus</taxon>
    </lineage>
</organism>
<proteinExistence type="predicted"/>
<sequence length="33" mass="3606">MRVSVGGAGMLDLHVIRTPTRLSELTVLDEPEL</sequence>
<accession>A0A7W7GQ64</accession>
<keyword evidence="2" id="KW-1185">Reference proteome</keyword>
<dbReference type="AlphaFoldDB" id="A0A7W7GQ64"/>